<comment type="caution">
    <text evidence="1">The sequence shown here is derived from an EMBL/GenBank/DDBJ whole genome shotgun (WGS) entry which is preliminary data.</text>
</comment>
<organism evidence="1 2">
    <name type="scientific">Enterocloster hominis</name>
    <name type="common">ex Hitch et al. 2024</name>
    <dbReference type="NCBI Taxonomy" id="1917870"/>
    <lineage>
        <taxon>Bacteria</taxon>
        <taxon>Bacillati</taxon>
        <taxon>Bacillota</taxon>
        <taxon>Clostridia</taxon>
        <taxon>Lachnospirales</taxon>
        <taxon>Lachnospiraceae</taxon>
        <taxon>Enterocloster</taxon>
    </lineage>
</organism>
<gene>
    <name evidence="1" type="ORF">WMQ36_21270</name>
</gene>
<dbReference type="Proteomes" id="UP001454086">
    <property type="component" value="Unassembled WGS sequence"/>
</dbReference>
<name>A0ABV1DCL9_9FIRM</name>
<evidence type="ECO:0000313" key="1">
    <source>
        <dbReference type="EMBL" id="MEQ2427501.1"/>
    </source>
</evidence>
<proteinExistence type="predicted"/>
<dbReference type="EMBL" id="JBBMFM010000109">
    <property type="protein sequence ID" value="MEQ2427501.1"/>
    <property type="molecule type" value="Genomic_DNA"/>
</dbReference>
<sequence>MTDGPWSVAMVHRAYGRADVGVQACPKARTAKRRGAVLSAGMLLRVFPAGRLWLLL</sequence>
<evidence type="ECO:0000313" key="2">
    <source>
        <dbReference type="Proteomes" id="UP001454086"/>
    </source>
</evidence>
<dbReference type="RefSeq" id="WP_157045626.1">
    <property type="nucleotide sequence ID" value="NZ_JAJFDX010000019.1"/>
</dbReference>
<keyword evidence="2" id="KW-1185">Reference proteome</keyword>
<reference evidence="1 2" key="1">
    <citation type="submission" date="2024-03" db="EMBL/GenBank/DDBJ databases">
        <title>Human intestinal bacterial collection.</title>
        <authorList>
            <person name="Pauvert C."/>
            <person name="Hitch T.C.A."/>
            <person name="Clavel T."/>
        </authorList>
    </citation>
    <scope>NUCLEOTIDE SEQUENCE [LARGE SCALE GENOMIC DNA]</scope>
    <source>
        <strain evidence="1 2">CLA-SR-H021</strain>
    </source>
</reference>
<accession>A0ABV1DCL9</accession>
<protein>
    <submittedName>
        <fullName evidence="1">Uncharacterized protein</fullName>
    </submittedName>
</protein>